<dbReference type="RefSeq" id="WP_367624228.1">
    <property type="nucleotide sequence ID" value="NZ_JBFNQD010000003.1"/>
</dbReference>
<dbReference type="GO" id="GO:0004014">
    <property type="term" value="F:adenosylmethionine decarboxylase activity"/>
    <property type="evidence" value="ECO:0007669"/>
    <property type="project" value="UniProtKB-EC"/>
</dbReference>
<dbReference type="InterPro" id="IPR042286">
    <property type="entry name" value="AdoMetDC_C"/>
</dbReference>
<keyword evidence="12" id="KW-1185">Reference proteome</keyword>
<evidence type="ECO:0000256" key="10">
    <source>
        <dbReference type="ARBA" id="ARBA00023317"/>
    </source>
</evidence>
<evidence type="ECO:0000256" key="9">
    <source>
        <dbReference type="ARBA" id="ARBA00023270"/>
    </source>
</evidence>
<keyword evidence="6" id="KW-0620">Polyamine biosynthesis</keyword>
<accession>A0ABV3PLM2</accession>
<dbReference type="InterPro" id="IPR017716">
    <property type="entry name" value="S-AdoMet_deCOase_pro-enz"/>
</dbReference>
<sequence>MAAQAQISGAEPAPLIDGASAQPRAFAPGLHLLIDFWDCRGLTDAAGIEHTLREAAAACGATVLGVKLHGFGDTGGLTGVALLAESHISIHTWPETGYAALDIFMCGRCDPRRALPVLEAHFAPRRVKVSEHNRG</sequence>
<evidence type="ECO:0000256" key="7">
    <source>
        <dbReference type="ARBA" id="ARBA00023145"/>
    </source>
</evidence>
<keyword evidence="2" id="KW-0949">S-adenosyl-L-methionine</keyword>
<evidence type="ECO:0000256" key="4">
    <source>
        <dbReference type="ARBA" id="ARBA00022813"/>
    </source>
</evidence>
<keyword evidence="4" id="KW-0068">Autocatalytic cleavage</keyword>
<dbReference type="PANTHER" id="PTHR33866">
    <property type="entry name" value="S-ADENOSYLMETHIONINE DECARBOXYLASE PROENZYME"/>
    <property type="match status" value="1"/>
</dbReference>
<dbReference type="Gene3D" id="3.30.160.750">
    <property type="match status" value="1"/>
</dbReference>
<evidence type="ECO:0000313" key="12">
    <source>
        <dbReference type="Proteomes" id="UP001555786"/>
    </source>
</evidence>
<organism evidence="11 12">
    <name type="scientific">Labrys neptuniae</name>
    <dbReference type="NCBI Taxonomy" id="376174"/>
    <lineage>
        <taxon>Bacteria</taxon>
        <taxon>Pseudomonadati</taxon>
        <taxon>Pseudomonadota</taxon>
        <taxon>Alphaproteobacteria</taxon>
        <taxon>Hyphomicrobiales</taxon>
        <taxon>Xanthobacteraceae</taxon>
        <taxon>Labrys</taxon>
    </lineage>
</organism>
<proteinExistence type="predicted"/>
<comment type="caution">
    <text evidence="11">The sequence shown here is derived from an EMBL/GenBank/DDBJ whole genome shotgun (WGS) entry which is preliminary data.</text>
</comment>
<evidence type="ECO:0000256" key="2">
    <source>
        <dbReference type="ARBA" id="ARBA00022691"/>
    </source>
</evidence>
<evidence type="ECO:0000256" key="8">
    <source>
        <dbReference type="ARBA" id="ARBA00023239"/>
    </source>
</evidence>
<name>A0ABV3PLM2_9HYPH</name>
<keyword evidence="8 11" id="KW-0456">Lyase</keyword>
<dbReference type="Gene3D" id="3.30.360.110">
    <property type="entry name" value="S-adenosylmethionine decarboxylase domain"/>
    <property type="match status" value="1"/>
</dbReference>
<protein>
    <submittedName>
        <fullName evidence="11">Adenosylmethionine decarboxylase</fullName>
        <ecNumber evidence="11">4.1.1.50</ecNumber>
    </submittedName>
</protein>
<evidence type="ECO:0000313" key="11">
    <source>
        <dbReference type="EMBL" id="MEW9306534.1"/>
    </source>
</evidence>
<keyword evidence="10" id="KW-0670">Pyruvate</keyword>
<evidence type="ECO:0000256" key="6">
    <source>
        <dbReference type="ARBA" id="ARBA00023115"/>
    </source>
</evidence>
<evidence type="ECO:0000256" key="1">
    <source>
        <dbReference type="ARBA" id="ARBA00001928"/>
    </source>
</evidence>
<dbReference type="PANTHER" id="PTHR33866:SF2">
    <property type="entry name" value="S-ADENOSYLMETHIONINE DECARBOXYLASE PROENZYME"/>
    <property type="match status" value="1"/>
</dbReference>
<dbReference type="Proteomes" id="UP001555786">
    <property type="component" value="Unassembled WGS sequence"/>
</dbReference>
<dbReference type="EMBL" id="JBFNQD010000003">
    <property type="protein sequence ID" value="MEW9306534.1"/>
    <property type="molecule type" value="Genomic_DNA"/>
</dbReference>
<keyword evidence="5" id="KW-0745">Spermidine biosynthesis</keyword>
<keyword evidence="7" id="KW-0865">Zymogen</keyword>
<keyword evidence="3" id="KW-0210">Decarboxylase</keyword>
<reference evidence="11 12" key="1">
    <citation type="submission" date="2024-07" db="EMBL/GenBank/DDBJ databases">
        <title>Description of Labrys sedimenti sp. nov., isolated from a diclofenac-degrading enrichment culture.</title>
        <authorList>
            <person name="Tancsics A."/>
            <person name="Csepanyi A."/>
        </authorList>
    </citation>
    <scope>NUCLEOTIDE SEQUENCE [LARGE SCALE GENOMIC DNA]</scope>
    <source>
        <strain evidence="11 12">LMG 23578</strain>
    </source>
</reference>
<dbReference type="InterPro" id="IPR016067">
    <property type="entry name" value="S-AdoMet_deCO2ase_core"/>
</dbReference>
<dbReference type="NCBIfam" id="TIGR03330">
    <property type="entry name" value="SAM_DCase_Bsu"/>
    <property type="match status" value="1"/>
</dbReference>
<gene>
    <name evidence="11" type="primary">speD</name>
    <name evidence="11" type="ORF">ABXS05_13370</name>
</gene>
<keyword evidence="9" id="KW-0704">Schiff base</keyword>
<evidence type="ECO:0000256" key="5">
    <source>
        <dbReference type="ARBA" id="ARBA00023066"/>
    </source>
</evidence>
<dbReference type="InterPro" id="IPR042284">
    <property type="entry name" value="AdoMetDC_N"/>
</dbReference>
<dbReference type="SUPFAM" id="SSF56276">
    <property type="entry name" value="S-adenosylmethionine decarboxylase"/>
    <property type="match status" value="1"/>
</dbReference>
<dbReference type="Pfam" id="PF02675">
    <property type="entry name" value="AdoMet_dc"/>
    <property type="match status" value="1"/>
</dbReference>
<comment type="cofactor">
    <cofactor evidence="1">
        <name>pyruvate</name>
        <dbReference type="ChEBI" id="CHEBI:15361"/>
    </cofactor>
</comment>
<dbReference type="EC" id="4.1.1.50" evidence="11"/>
<evidence type="ECO:0000256" key="3">
    <source>
        <dbReference type="ARBA" id="ARBA00022793"/>
    </source>
</evidence>
<dbReference type="InterPro" id="IPR003826">
    <property type="entry name" value="AdoMetDC_fam_prok"/>
</dbReference>